<name>A0AAP9R1G9_KLEAE</name>
<feature type="region of interest" description="Disordered" evidence="1">
    <location>
        <begin position="295"/>
        <end position="377"/>
    </location>
</feature>
<dbReference type="SUPFAM" id="SSF110849">
    <property type="entry name" value="ParB/Sulfiredoxin"/>
    <property type="match status" value="1"/>
</dbReference>
<dbReference type="Proteomes" id="UP000514462">
    <property type="component" value="Plasmid pRHBSTW-00938_2"/>
</dbReference>
<reference evidence="3" key="1">
    <citation type="submission" date="2020-06" db="EMBL/GenBank/DDBJ databases">
        <title>REHAB project genomes.</title>
        <authorList>
            <person name="Shaw L.P."/>
        </authorList>
    </citation>
    <scope>NUCLEOTIDE SEQUENCE [LARGE SCALE GENOMIC DNA]</scope>
    <source>
        <strain evidence="3">RHBSTW-00938</strain>
        <plasmid evidence="3">prhbstw-00938_2</plasmid>
    </source>
</reference>
<dbReference type="AlphaFoldDB" id="A0AAP9R1G9"/>
<geneLocation type="plasmid" evidence="3">
    <name>prhbstw-00938_2</name>
</geneLocation>
<proteinExistence type="predicted"/>
<accession>A0AAP9R1G9</accession>
<feature type="compositionally biased region" description="Basic and acidic residues" evidence="1">
    <location>
        <begin position="348"/>
        <end position="358"/>
    </location>
</feature>
<keyword evidence="2" id="KW-0614">Plasmid</keyword>
<gene>
    <name evidence="2" type="ORF">HV331_25605</name>
</gene>
<protein>
    <submittedName>
        <fullName evidence="2">Chromosome partitioning protein ParB</fullName>
    </submittedName>
</protein>
<organism evidence="2 3">
    <name type="scientific">Klebsiella aerogenes</name>
    <name type="common">Enterobacter aerogenes</name>
    <dbReference type="NCBI Taxonomy" id="548"/>
    <lineage>
        <taxon>Bacteria</taxon>
        <taxon>Pseudomonadati</taxon>
        <taxon>Pseudomonadota</taxon>
        <taxon>Gammaproteobacteria</taxon>
        <taxon>Enterobacterales</taxon>
        <taxon>Enterobacteriaceae</taxon>
        <taxon>Klebsiella/Raoultella group</taxon>
        <taxon>Klebsiella</taxon>
    </lineage>
</organism>
<sequence>MSRHPKRHQAEAMLQMGYQPTATAAGNMLPTGETQMILTLDQLAPNPENPRTTRNPRYDDIKASIRARGLDSVPKVTRDPESSSDTYIFSDGGNTRYAILSELWQETGEERFWRINVIFRPWPGRRQCVIGHLAENEARGDLTFIEKALGVRRARDLYEEEYGKLSVRKFAQLLTADGMPLNASSISRMMNAVDYLWKSMPGLLLAGIGRPQINMLLALRQGALELWQEYEKVVTPAQLFDDVWSACCRKFDAPELWQPEAFRDELIGDCLASIPHQDLNYDRWLLALEPRKKSQDVEHLRDTEPPGPVVEEQTDFYSGNSIYSGDSVSEDDRRDSVATGNTFTSEAGDEKSREKHPAGDIPPGAVSSSSPEDTSLPARPLMLSITSETGERGVTDTDIEHQQRQAFRLAWAIADSHGYGGHIIPDHEHVKAPGYRATDATPAPVTLLLTSLTVGPLQCTAVNLNCIQGALFASLFTGGTEHNEPPGLDEENAQRLVQLLTVMRRLRALQRKVVADDGSLSDEE</sequence>
<feature type="compositionally biased region" description="Basic and acidic residues" evidence="1">
    <location>
        <begin position="295"/>
        <end position="304"/>
    </location>
</feature>
<dbReference type="EMBL" id="CP055905">
    <property type="protein sequence ID" value="QMR42896.1"/>
    <property type="molecule type" value="Genomic_DNA"/>
</dbReference>
<dbReference type="InterPro" id="IPR022304">
    <property type="entry name" value="ICE_PFGI_1_ParB"/>
</dbReference>
<evidence type="ECO:0000313" key="2">
    <source>
        <dbReference type="EMBL" id="QMR42896.1"/>
    </source>
</evidence>
<dbReference type="InterPro" id="IPR036086">
    <property type="entry name" value="ParB/Sulfiredoxin_sf"/>
</dbReference>
<dbReference type="NCBIfam" id="TIGR03764">
    <property type="entry name" value="ICE_PFGI_1_parB"/>
    <property type="match status" value="1"/>
</dbReference>
<evidence type="ECO:0000256" key="1">
    <source>
        <dbReference type="SAM" id="MobiDB-lite"/>
    </source>
</evidence>
<dbReference type="RefSeq" id="WP_182015668.1">
    <property type="nucleotide sequence ID" value="NZ_CP055905.1"/>
</dbReference>
<evidence type="ECO:0000313" key="3">
    <source>
        <dbReference type="Proteomes" id="UP000514462"/>
    </source>
</evidence>